<feature type="non-terminal residue" evidence="4">
    <location>
        <position position="238"/>
    </location>
</feature>
<sequence>MTTRPNLLFIYSDQHNPYVMGCAGDPVVSTPNLDSLAAKGVLATEVYTPSPVCVPARMSMLSGRYPHEIDTWTNSHIMDSAVPTLAHSMGAAGYNPVLAGRMHFLGPDQLHGYSDRIIGDHGSLVPGTGDASFNFLEDIHESGAGGSGYQVIDEDTTAVAVEWLNRFALRKRASREEEPFNLTVGYILPHSPYIARKEDYDRYAGRVKPPTVRLPFSDLDHPFDKWWREHVNLVSPPE</sequence>
<evidence type="ECO:0000313" key="4">
    <source>
        <dbReference type="EMBL" id="SVB09495.1"/>
    </source>
</evidence>
<dbReference type="Pfam" id="PF00884">
    <property type="entry name" value="Sulfatase"/>
    <property type="match status" value="1"/>
</dbReference>
<evidence type="ECO:0000256" key="1">
    <source>
        <dbReference type="ARBA" id="ARBA00022723"/>
    </source>
</evidence>
<name>A0A382B6T2_9ZZZZ</name>
<dbReference type="EMBL" id="UINC01028467">
    <property type="protein sequence ID" value="SVB09495.1"/>
    <property type="molecule type" value="Genomic_DNA"/>
</dbReference>
<dbReference type="SUPFAM" id="SSF53649">
    <property type="entry name" value="Alkaline phosphatase-like"/>
    <property type="match status" value="1"/>
</dbReference>
<dbReference type="GO" id="GO:0046872">
    <property type="term" value="F:metal ion binding"/>
    <property type="evidence" value="ECO:0007669"/>
    <property type="project" value="UniProtKB-KW"/>
</dbReference>
<evidence type="ECO:0000259" key="3">
    <source>
        <dbReference type="Pfam" id="PF00884"/>
    </source>
</evidence>
<dbReference type="InterPro" id="IPR017850">
    <property type="entry name" value="Alkaline_phosphatase_core_sf"/>
</dbReference>
<dbReference type="AlphaFoldDB" id="A0A382B6T2"/>
<dbReference type="PANTHER" id="PTHR45953">
    <property type="entry name" value="IDURONATE 2-SULFATASE"/>
    <property type="match status" value="1"/>
</dbReference>
<evidence type="ECO:0000256" key="2">
    <source>
        <dbReference type="ARBA" id="ARBA00022801"/>
    </source>
</evidence>
<dbReference type="InterPro" id="IPR000917">
    <property type="entry name" value="Sulfatase_N"/>
</dbReference>
<reference evidence="4" key="1">
    <citation type="submission" date="2018-05" db="EMBL/GenBank/DDBJ databases">
        <authorList>
            <person name="Lanie J.A."/>
            <person name="Ng W.-L."/>
            <person name="Kazmierczak K.M."/>
            <person name="Andrzejewski T.M."/>
            <person name="Davidsen T.M."/>
            <person name="Wayne K.J."/>
            <person name="Tettelin H."/>
            <person name="Glass J.I."/>
            <person name="Rusch D."/>
            <person name="Podicherti R."/>
            <person name="Tsui H.-C.T."/>
            <person name="Winkler M.E."/>
        </authorList>
    </citation>
    <scope>NUCLEOTIDE SEQUENCE</scope>
</reference>
<keyword evidence="1" id="KW-0479">Metal-binding</keyword>
<dbReference type="GO" id="GO:0008484">
    <property type="term" value="F:sulfuric ester hydrolase activity"/>
    <property type="evidence" value="ECO:0007669"/>
    <property type="project" value="TreeGrafter"/>
</dbReference>
<organism evidence="4">
    <name type="scientific">marine metagenome</name>
    <dbReference type="NCBI Taxonomy" id="408172"/>
    <lineage>
        <taxon>unclassified sequences</taxon>
        <taxon>metagenomes</taxon>
        <taxon>ecological metagenomes</taxon>
    </lineage>
</organism>
<keyword evidence="2" id="KW-0378">Hydrolase</keyword>
<gene>
    <name evidence="4" type="ORF">METZ01_LOCUS162349</name>
</gene>
<dbReference type="Gene3D" id="3.40.720.10">
    <property type="entry name" value="Alkaline Phosphatase, subunit A"/>
    <property type="match status" value="1"/>
</dbReference>
<dbReference type="GO" id="GO:0005737">
    <property type="term" value="C:cytoplasm"/>
    <property type="evidence" value="ECO:0007669"/>
    <property type="project" value="TreeGrafter"/>
</dbReference>
<proteinExistence type="predicted"/>
<dbReference type="PANTHER" id="PTHR45953:SF1">
    <property type="entry name" value="IDURONATE 2-SULFATASE"/>
    <property type="match status" value="1"/>
</dbReference>
<protein>
    <recommendedName>
        <fullName evidence="3">Sulfatase N-terminal domain-containing protein</fullName>
    </recommendedName>
</protein>
<accession>A0A382B6T2</accession>
<feature type="domain" description="Sulfatase N-terminal" evidence="3">
    <location>
        <begin position="5"/>
        <end position="205"/>
    </location>
</feature>